<comment type="caution">
    <text evidence="10">The sequence shown here is derived from an EMBL/GenBank/DDBJ whole genome shotgun (WGS) entry which is preliminary data.</text>
</comment>
<feature type="region of interest" description="Disordered" evidence="6">
    <location>
        <begin position="37"/>
        <end position="92"/>
    </location>
</feature>
<feature type="domain" description="DUF2510" evidence="9">
    <location>
        <begin position="7"/>
        <end position="31"/>
    </location>
</feature>
<dbReference type="GO" id="GO:0005886">
    <property type="term" value="C:plasma membrane"/>
    <property type="evidence" value="ECO:0007669"/>
    <property type="project" value="UniProtKB-SubCell"/>
</dbReference>
<dbReference type="RefSeq" id="WP_146317184.1">
    <property type="nucleotide sequence ID" value="NZ_VCQV01000017.1"/>
</dbReference>
<dbReference type="Proteomes" id="UP000320244">
    <property type="component" value="Unassembled WGS sequence"/>
</dbReference>
<feature type="compositionally biased region" description="Low complexity" evidence="6">
    <location>
        <begin position="52"/>
        <end position="69"/>
    </location>
</feature>
<evidence type="ECO:0000313" key="11">
    <source>
        <dbReference type="Proteomes" id="UP000320244"/>
    </source>
</evidence>
<proteinExistence type="predicted"/>
<reference evidence="10 11" key="2">
    <citation type="submission" date="2019-08" db="EMBL/GenBank/DDBJ databases">
        <title>Jejuicoccus antrihumi gen. nov., sp. nov., a new member of the family Dermacoccaceae isolated from a cave.</title>
        <authorList>
            <person name="Schumann P."/>
            <person name="Kim I.S."/>
        </authorList>
    </citation>
    <scope>NUCLEOTIDE SEQUENCE [LARGE SCALE GENOMIC DNA]</scope>
    <source>
        <strain evidence="10 11">C5-26</strain>
    </source>
</reference>
<sequence length="278" mass="31075">MTQRASGWYDDPDNPDQLRYWDGILWTGRVMSKVKPGLEDSHLTAPPPGPSADPYAARRAPHPAAHDPYGGPERGRRPDYSNHGGSYAPVRVPTTPDGQRLSGWWRRVFALIIDNILMFLVAVAITYPWVSVWISAYQDWVNAVMTAVNHGSQRPAIPEAVLHFPWQTLAANLIVYAVYEIVLITYRGQTVGKMMTGIRVRRASTGGNPSLQESAIRFVIKQITLIGGLISVIAPLALIFTIVDYLTPLFDRLHRAIHDRGARTYVVRTSPRTKQRQG</sequence>
<gene>
    <name evidence="10" type="ORF">FGL98_12940</name>
</gene>
<evidence type="ECO:0000256" key="1">
    <source>
        <dbReference type="ARBA" id="ARBA00004651"/>
    </source>
</evidence>
<evidence type="ECO:0000256" key="5">
    <source>
        <dbReference type="ARBA" id="ARBA00023136"/>
    </source>
</evidence>
<dbReference type="OrthoDB" id="5244233at2"/>
<evidence type="ECO:0000256" key="6">
    <source>
        <dbReference type="SAM" id="MobiDB-lite"/>
    </source>
</evidence>
<evidence type="ECO:0000256" key="7">
    <source>
        <dbReference type="SAM" id="Phobius"/>
    </source>
</evidence>
<dbReference type="InterPro" id="IPR010432">
    <property type="entry name" value="RDD"/>
</dbReference>
<evidence type="ECO:0000256" key="4">
    <source>
        <dbReference type="ARBA" id="ARBA00022989"/>
    </source>
</evidence>
<protein>
    <submittedName>
        <fullName evidence="10">RDD family protein</fullName>
    </submittedName>
</protein>
<keyword evidence="11" id="KW-1185">Reference proteome</keyword>
<reference evidence="10 11" key="1">
    <citation type="submission" date="2019-05" db="EMBL/GenBank/DDBJ databases">
        <authorList>
            <person name="Lee S.D."/>
        </authorList>
    </citation>
    <scope>NUCLEOTIDE SEQUENCE [LARGE SCALE GENOMIC DNA]</scope>
    <source>
        <strain evidence="10 11">C5-26</strain>
    </source>
</reference>
<dbReference type="AlphaFoldDB" id="A0A563DZM4"/>
<organism evidence="10 11">
    <name type="scientific">Leekyejoonella antrihumi</name>
    <dbReference type="NCBI Taxonomy" id="1660198"/>
    <lineage>
        <taxon>Bacteria</taxon>
        <taxon>Bacillati</taxon>
        <taxon>Actinomycetota</taxon>
        <taxon>Actinomycetes</taxon>
        <taxon>Micrococcales</taxon>
        <taxon>Dermacoccaceae</taxon>
        <taxon>Leekyejoonella</taxon>
    </lineage>
</organism>
<evidence type="ECO:0000256" key="2">
    <source>
        <dbReference type="ARBA" id="ARBA00022475"/>
    </source>
</evidence>
<feature type="domain" description="RDD" evidence="8">
    <location>
        <begin position="102"/>
        <end position="262"/>
    </location>
</feature>
<accession>A0A563DZM4</accession>
<dbReference type="PANTHER" id="PTHR36115">
    <property type="entry name" value="PROLINE-RICH ANTIGEN HOMOLOG-RELATED"/>
    <property type="match status" value="1"/>
</dbReference>
<keyword evidence="2" id="KW-1003">Cell membrane</keyword>
<evidence type="ECO:0000259" key="9">
    <source>
        <dbReference type="Pfam" id="PF10708"/>
    </source>
</evidence>
<comment type="subcellular location">
    <subcellularLocation>
        <location evidence="1">Cell membrane</location>
        <topology evidence="1">Multi-pass membrane protein</topology>
    </subcellularLocation>
</comment>
<evidence type="ECO:0000313" key="10">
    <source>
        <dbReference type="EMBL" id="TWP35710.1"/>
    </source>
</evidence>
<dbReference type="Pfam" id="PF10708">
    <property type="entry name" value="DUF2510"/>
    <property type="match status" value="1"/>
</dbReference>
<name>A0A563DZM4_9MICO</name>
<keyword evidence="5 7" id="KW-0472">Membrane</keyword>
<feature type="transmembrane region" description="Helical" evidence="7">
    <location>
        <begin position="223"/>
        <end position="243"/>
    </location>
</feature>
<keyword evidence="4 7" id="KW-1133">Transmembrane helix</keyword>
<dbReference type="InterPro" id="IPR051791">
    <property type="entry name" value="Pra-immunoreactive"/>
</dbReference>
<keyword evidence="3 7" id="KW-0812">Transmembrane</keyword>
<dbReference type="Pfam" id="PF06271">
    <property type="entry name" value="RDD"/>
    <property type="match status" value="1"/>
</dbReference>
<feature type="transmembrane region" description="Helical" evidence="7">
    <location>
        <begin position="108"/>
        <end position="130"/>
    </location>
</feature>
<feature type="transmembrane region" description="Helical" evidence="7">
    <location>
        <begin position="164"/>
        <end position="186"/>
    </location>
</feature>
<dbReference type="EMBL" id="VCQV01000017">
    <property type="protein sequence ID" value="TWP35710.1"/>
    <property type="molecule type" value="Genomic_DNA"/>
</dbReference>
<evidence type="ECO:0000256" key="3">
    <source>
        <dbReference type="ARBA" id="ARBA00022692"/>
    </source>
</evidence>
<evidence type="ECO:0000259" key="8">
    <source>
        <dbReference type="Pfam" id="PF06271"/>
    </source>
</evidence>
<dbReference type="InterPro" id="IPR018929">
    <property type="entry name" value="DUF2510"/>
</dbReference>